<evidence type="ECO:0000313" key="2">
    <source>
        <dbReference type="Proteomes" id="UP000191691"/>
    </source>
</evidence>
<organism evidence="1 2">
    <name type="scientific">Penicillium nalgiovense</name>
    <dbReference type="NCBI Taxonomy" id="60175"/>
    <lineage>
        <taxon>Eukaryota</taxon>
        <taxon>Fungi</taxon>
        <taxon>Dikarya</taxon>
        <taxon>Ascomycota</taxon>
        <taxon>Pezizomycotina</taxon>
        <taxon>Eurotiomycetes</taxon>
        <taxon>Eurotiomycetidae</taxon>
        <taxon>Eurotiales</taxon>
        <taxon>Aspergillaceae</taxon>
        <taxon>Penicillium</taxon>
    </lineage>
</organism>
<reference evidence="2" key="1">
    <citation type="journal article" date="2017" name="Nat. Microbiol.">
        <title>Global analysis of biosynthetic gene clusters reveals vast potential of secondary metabolite production in Penicillium species.</title>
        <authorList>
            <person name="Nielsen J.C."/>
            <person name="Grijseels S."/>
            <person name="Prigent S."/>
            <person name="Ji B."/>
            <person name="Dainat J."/>
            <person name="Nielsen K.F."/>
            <person name="Frisvad J.C."/>
            <person name="Workman M."/>
            <person name="Nielsen J."/>
        </authorList>
    </citation>
    <scope>NUCLEOTIDE SEQUENCE [LARGE SCALE GENOMIC DNA]</scope>
    <source>
        <strain evidence="2">IBT 13039</strain>
    </source>
</reference>
<protein>
    <submittedName>
        <fullName evidence="1">Uncharacterized protein</fullName>
    </submittedName>
</protein>
<keyword evidence="2" id="KW-1185">Reference proteome</keyword>
<proteinExistence type="predicted"/>
<accession>A0A1V6UER6</accession>
<comment type="caution">
    <text evidence="1">The sequence shown here is derived from an EMBL/GenBank/DDBJ whole genome shotgun (WGS) entry which is preliminary data.</text>
</comment>
<name>A0A1V6UER6_PENNA</name>
<dbReference type="Proteomes" id="UP000191691">
    <property type="component" value="Unassembled WGS sequence"/>
</dbReference>
<dbReference type="EMBL" id="MOOB01000809">
    <property type="protein sequence ID" value="OQE36443.1"/>
    <property type="molecule type" value="Genomic_DNA"/>
</dbReference>
<sequence length="36" mass="4467">MPIAATEQRDYETRKHSTTDKHQYREYRVCYPFCEL</sequence>
<gene>
    <name evidence="1" type="ORF">PENNAL_c0809G00498</name>
</gene>
<evidence type="ECO:0000313" key="1">
    <source>
        <dbReference type="EMBL" id="OQE36443.1"/>
    </source>
</evidence>
<dbReference type="AlphaFoldDB" id="A0A1V6UER6"/>